<reference evidence="1 2" key="1">
    <citation type="journal article" date="2020" name="ISME J.">
        <title>Uncovering the hidden diversity of litter-decomposition mechanisms in mushroom-forming fungi.</title>
        <authorList>
            <person name="Floudas D."/>
            <person name="Bentzer J."/>
            <person name="Ahren D."/>
            <person name="Johansson T."/>
            <person name="Persson P."/>
            <person name="Tunlid A."/>
        </authorList>
    </citation>
    <scope>NUCLEOTIDE SEQUENCE [LARGE SCALE GENOMIC DNA]</scope>
    <source>
        <strain evidence="1 2">CBS 175.51</strain>
    </source>
</reference>
<accession>A0A8H5FJ68</accession>
<dbReference type="OrthoDB" id="2876896at2759"/>
<dbReference type="Proteomes" id="UP000541558">
    <property type="component" value="Unassembled WGS sequence"/>
</dbReference>
<dbReference type="AlphaFoldDB" id="A0A8H5FJ68"/>
<keyword evidence="2" id="KW-1185">Reference proteome</keyword>
<evidence type="ECO:0000313" key="1">
    <source>
        <dbReference type="EMBL" id="KAF5338353.1"/>
    </source>
</evidence>
<organism evidence="1 2">
    <name type="scientific">Ephemerocybe angulata</name>
    <dbReference type="NCBI Taxonomy" id="980116"/>
    <lineage>
        <taxon>Eukaryota</taxon>
        <taxon>Fungi</taxon>
        <taxon>Dikarya</taxon>
        <taxon>Basidiomycota</taxon>
        <taxon>Agaricomycotina</taxon>
        <taxon>Agaricomycetes</taxon>
        <taxon>Agaricomycetidae</taxon>
        <taxon>Agaricales</taxon>
        <taxon>Agaricineae</taxon>
        <taxon>Psathyrellaceae</taxon>
        <taxon>Ephemerocybe</taxon>
    </lineage>
</organism>
<comment type="caution">
    <text evidence="1">The sequence shown here is derived from an EMBL/GenBank/DDBJ whole genome shotgun (WGS) entry which is preliminary data.</text>
</comment>
<dbReference type="EMBL" id="JAACJK010000014">
    <property type="protein sequence ID" value="KAF5338353.1"/>
    <property type="molecule type" value="Genomic_DNA"/>
</dbReference>
<proteinExistence type="predicted"/>
<sequence length="122" mass="13329">MDALSSEWRVTVTYDVGDRVAFKIGDSLGVAAFECLHQPMRRRELLLEALPSRISKNELDPSEIESTTSRRALKSLGGTGAPISISLKRATSREARAAFNGLHNTFVAVATRLEQAGASYTY</sequence>
<evidence type="ECO:0000313" key="2">
    <source>
        <dbReference type="Proteomes" id="UP000541558"/>
    </source>
</evidence>
<gene>
    <name evidence="1" type="ORF">D9611_012527</name>
</gene>
<name>A0A8H5FJ68_9AGAR</name>
<protein>
    <submittedName>
        <fullName evidence="1">Uncharacterized protein</fullName>
    </submittedName>
</protein>